<proteinExistence type="predicted"/>
<accession>A0ABP8NPM0</accession>
<protein>
    <recommendedName>
        <fullName evidence="3">SbsA Ig-like domain-containing protein</fullName>
    </recommendedName>
</protein>
<evidence type="ECO:0000256" key="2">
    <source>
        <dbReference type="SAM" id="MobiDB-lite"/>
    </source>
</evidence>
<evidence type="ECO:0000313" key="5">
    <source>
        <dbReference type="Proteomes" id="UP001500067"/>
    </source>
</evidence>
<keyword evidence="1" id="KW-0732">Signal</keyword>
<comment type="caution">
    <text evidence="4">The sequence shown here is derived from an EMBL/GenBank/DDBJ whole genome shotgun (WGS) entry which is preliminary data.</text>
</comment>
<feature type="region of interest" description="Disordered" evidence="2">
    <location>
        <begin position="462"/>
        <end position="486"/>
    </location>
</feature>
<reference evidence="5" key="1">
    <citation type="journal article" date="2019" name="Int. J. Syst. Evol. Microbiol.">
        <title>The Global Catalogue of Microorganisms (GCM) 10K type strain sequencing project: providing services to taxonomists for standard genome sequencing and annotation.</title>
        <authorList>
            <consortium name="The Broad Institute Genomics Platform"/>
            <consortium name="The Broad Institute Genome Sequencing Center for Infectious Disease"/>
            <person name="Wu L."/>
            <person name="Ma J."/>
        </authorList>
    </citation>
    <scope>NUCLEOTIDE SEQUENCE [LARGE SCALE GENOMIC DNA]</scope>
    <source>
        <strain evidence="5">JCM 32105</strain>
    </source>
</reference>
<feature type="domain" description="SbsA Ig-like" evidence="3">
    <location>
        <begin position="15"/>
        <end position="115"/>
    </location>
</feature>
<feature type="compositionally biased region" description="Basic and acidic residues" evidence="2">
    <location>
        <begin position="237"/>
        <end position="254"/>
    </location>
</feature>
<dbReference type="Proteomes" id="UP001500067">
    <property type="component" value="Unassembled WGS sequence"/>
</dbReference>
<gene>
    <name evidence="4" type="ORF">GCM10023093_26990</name>
</gene>
<feature type="region of interest" description="Disordered" evidence="2">
    <location>
        <begin position="1"/>
        <end position="21"/>
    </location>
</feature>
<keyword evidence="5" id="KW-1185">Reference proteome</keyword>
<organism evidence="4 5">
    <name type="scientific">Nemorincola caseinilytica</name>
    <dbReference type="NCBI Taxonomy" id="2054315"/>
    <lineage>
        <taxon>Bacteria</taxon>
        <taxon>Pseudomonadati</taxon>
        <taxon>Bacteroidota</taxon>
        <taxon>Chitinophagia</taxon>
        <taxon>Chitinophagales</taxon>
        <taxon>Chitinophagaceae</taxon>
        <taxon>Nemorincola</taxon>
    </lineage>
</organism>
<dbReference type="Pfam" id="PF13205">
    <property type="entry name" value="Big_5"/>
    <property type="match status" value="1"/>
</dbReference>
<dbReference type="EMBL" id="BAABFA010000019">
    <property type="protein sequence ID" value="GAA4468757.1"/>
    <property type="molecule type" value="Genomic_DNA"/>
</dbReference>
<sequence>MGCANISTPSGGKRDKTPPKLLAVTPKDSLLNTRIWEMRLQFDEYVTVSDVQKEVEISPMLPVPPIVTATGKHVKFKIEDSLLEANTTYRISFGKAIKDVHEGNAFTGYTYTFSTGNYFDSLELTGSVQNAMTGMTDTTDVVVVLYNADEDDSAVVKKKPRYKTRPNASGTFSFTGLPAKPFRIYAIKDGNTNMIYDGGGEKVAFCDSLLTPTDSFAHPVTLRLFAEKADTAVVAKTDTEPSKKGGARDREKAPTKATVDTTFTYTTNLDTSSSIRRTFDLNDTIKLSFNKIPALYAEQLSLTYDSAGQRKNVAIQVAPAATEKYIVYIIGKLKENTLYTLRMQEGFAADTTGRRTVAARYGFRTFNDDDYGKIKLNIPARYTPAPGRPAHLLAVVADDKELYARKITDSVMALTRLRPGKYTFRIIVDRNGNGKWDTGDLLAKEQPELVIPSTASVPLKAGYDHTLDLETDPTKGKDPKNKRTGK</sequence>
<evidence type="ECO:0000313" key="4">
    <source>
        <dbReference type="EMBL" id="GAA4468757.1"/>
    </source>
</evidence>
<evidence type="ECO:0000256" key="1">
    <source>
        <dbReference type="ARBA" id="ARBA00022729"/>
    </source>
</evidence>
<dbReference type="InterPro" id="IPR032812">
    <property type="entry name" value="SbsA_Ig"/>
</dbReference>
<name>A0ABP8NPM0_9BACT</name>
<feature type="compositionally biased region" description="Polar residues" evidence="2">
    <location>
        <begin position="1"/>
        <end position="10"/>
    </location>
</feature>
<feature type="region of interest" description="Disordered" evidence="2">
    <location>
        <begin position="236"/>
        <end position="256"/>
    </location>
</feature>
<evidence type="ECO:0000259" key="3">
    <source>
        <dbReference type="Pfam" id="PF13205"/>
    </source>
</evidence>